<accession>A0A917M440</accession>
<feature type="compositionally biased region" description="Basic and acidic residues" evidence="1">
    <location>
        <begin position="1"/>
        <end position="16"/>
    </location>
</feature>
<feature type="domain" description="M23ase beta-sheet core" evidence="2">
    <location>
        <begin position="207"/>
        <end position="299"/>
    </location>
</feature>
<evidence type="ECO:0000256" key="1">
    <source>
        <dbReference type="SAM" id="MobiDB-lite"/>
    </source>
</evidence>
<reference evidence="3 4" key="1">
    <citation type="journal article" date="2014" name="Int. J. Syst. Evol. Microbiol.">
        <title>Complete genome sequence of Corynebacterium casei LMG S-19264T (=DSM 44701T), isolated from a smear-ripened cheese.</title>
        <authorList>
            <consortium name="US DOE Joint Genome Institute (JGI-PGF)"/>
            <person name="Walter F."/>
            <person name="Albersmeier A."/>
            <person name="Kalinowski J."/>
            <person name="Ruckert C."/>
        </authorList>
    </citation>
    <scope>NUCLEOTIDE SEQUENCE [LARGE SCALE GENOMIC DNA]</scope>
    <source>
        <strain evidence="3 4">CGMCC 1.15286</strain>
    </source>
</reference>
<organism evidence="3 4">
    <name type="scientific">Paenibacillus radicis</name>
    <name type="common">ex Gao et al. 2016</name>
    <dbReference type="NCBI Taxonomy" id="1737354"/>
    <lineage>
        <taxon>Bacteria</taxon>
        <taxon>Bacillati</taxon>
        <taxon>Bacillota</taxon>
        <taxon>Bacilli</taxon>
        <taxon>Bacillales</taxon>
        <taxon>Paenibacillaceae</taxon>
        <taxon>Paenibacillus</taxon>
    </lineage>
</organism>
<dbReference type="InterPro" id="IPR011055">
    <property type="entry name" value="Dup_hybrid_motif"/>
</dbReference>
<dbReference type="PANTHER" id="PTHR21666">
    <property type="entry name" value="PEPTIDASE-RELATED"/>
    <property type="match status" value="1"/>
</dbReference>
<feature type="region of interest" description="Disordered" evidence="1">
    <location>
        <begin position="1"/>
        <end position="50"/>
    </location>
</feature>
<name>A0A917M440_9BACL</name>
<evidence type="ECO:0000259" key="2">
    <source>
        <dbReference type="Pfam" id="PF01551"/>
    </source>
</evidence>
<evidence type="ECO:0000313" key="4">
    <source>
        <dbReference type="Proteomes" id="UP000600247"/>
    </source>
</evidence>
<dbReference type="Pfam" id="PF01551">
    <property type="entry name" value="Peptidase_M23"/>
    <property type="match status" value="1"/>
</dbReference>
<dbReference type="InterPro" id="IPR050570">
    <property type="entry name" value="Cell_wall_metabolism_enzyme"/>
</dbReference>
<dbReference type="EMBL" id="BMHY01000006">
    <property type="protein sequence ID" value="GGG74259.1"/>
    <property type="molecule type" value="Genomic_DNA"/>
</dbReference>
<dbReference type="InterPro" id="IPR016047">
    <property type="entry name" value="M23ase_b-sheet_dom"/>
</dbReference>
<feature type="compositionally biased region" description="Basic and acidic residues" evidence="1">
    <location>
        <begin position="82"/>
        <end position="95"/>
    </location>
</feature>
<proteinExistence type="predicted"/>
<dbReference type="GO" id="GO:0004222">
    <property type="term" value="F:metalloendopeptidase activity"/>
    <property type="evidence" value="ECO:0007669"/>
    <property type="project" value="TreeGrafter"/>
</dbReference>
<dbReference type="Proteomes" id="UP000600247">
    <property type="component" value="Unassembled WGS sequence"/>
</dbReference>
<feature type="region of interest" description="Disordered" evidence="1">
    <location>
        <begin position="69"/>
        <end position="97"/>
    </location>
</feature>
<evidence type="ECO:0000313" key="3">
    <source>
        <dbReference type="EMBL" id="GGG74259.1"/>
    </source>
</evidence>
<comment type="caution">
    <text evidence="3">The sequence shown here is derived from an EMBL/GenBank/DDBJ whole genome shotgun (WGS) entry which is preliminary data.</text>
</comment>
<dbReference type="SUPFAM" id="SSF51261">
    <property type="entry name" value="Duplicated hybrid motif"/>
    <property type="match status" value="1"/>
</dbReference>
<dbReference type="PANTHER" id="PTHR21666:SF274">
    <property type="entry name" value="STAGE IV SPORULATION PROTEIN FA"/>
    <property type="match status" value="1"/>
</dbReference>
<dbReference type="Gene3D" id="2.70.70.10">
    <property type="entry name" value="Glucose Permease (Domain IIA)"/>
    <property type="match status" value="1"/>
</dbReference>
<dbReference type="RefSeq" id="WP_188890311.1">
    <property type="nucleotide sequence ID" value="NZ_BMHY01000006.1"/>
</dbReference>
<protein>
    <recommendedName>
        <fullName evidence="2">M23ase beta-sheet core domain-containing protein</fullName>
    </recommendedName>
</protein>
<keyword evidence="4" id="KW-1185">Reference proteome</keyword>
<dbReference type="CDD" id="cd12797">
    <property type="entry name" value="M23_peptidase"/>
    <property type="match status" value="1"/>
</dbReference>
<dbReference type="AlphaFoldDB" id="A0A917M440"/>
<sequence>MNAKDGIRQRRQEKIKQLLQQQAVQPRNDRSDYRTSGIGDFPVSPPVGRPIRAEERITHELDPERQWKTNPTPWLGWGVEEEGGRGGSQRDRDENWNSGGWNGFRNELKWKVIAAALLFAGIWGMYQYDADWTIEGRGFVKAALTEEMDFAAVAAWYKQTFAGAPSFIPIFGDETKPAQSAEGAVQLPVVSPLPDGALVKTFAELLDGIELAGTPKEKVAAVETGRVLLVTEDSKTGVTVVIEHANQRTSIYAKLGAAGVKVNDWVEAGDVIGTLGELSGDEPNLLYFKVKQNDRYIDPVSVIPID</sequence>
<gene>
    <name evidence="3" type="ORF">GCM10010918_32980</name>
</gene>